<keyword evidence="2" id="KW-1185">Reference proteome</keyword>
<dbReference type="AlphaFoldDB" id="A0A433T550"/>
<protein>
    <submittedName>
        <fullName evidence="1">Uncharacterized protein</fullName>
    </submittedName>
</protein>
<organism evidence="1 2">
    <name type="scientific">Elysia chlorotica</name>
    <name type="common">Eastern emerald elysia</name>
    <name type="synonym">Sea slug</name>
    <dbReference type="NCBI Taxonomy" id="188477"/>
    <lineage>
        <taxon>Eukaryota</taxon>
        <taxon>Metazoa</taxon>
        <taxon>Spiralia</taxon>
        <taxon>Lophotrochozoa</taxon>
        <taxon>Mollusca</taxon>
        <taxon>Gastropoda</taxon>
        <taxon>Heterobranchia</taxon>
        <taxon>Euthyneura</taxon>
        <taxon>Panpulmonata</taxon>
        <taxon>Sacoglossa</taxon>
        <taxon>Placobranchoidea</taxon>
        <taxon>Plakobranchidae</taxon>
        <taxon>Elysia</taxon>
    </lineage>
</organism>
<reference evidence="1 2" key="1">
    <citation type="submission" date="2019-01" db="EMBL/GenBank/DDBJ databases">
        <title>A draft genome assembly of the solar-powered sea slug Elysia chlorotica.</title>
        <authorList>
            <person name="Cai H."/>
            <person name="Li Q."/>
            <person name="Fang X."/>
            <person name="Li J."/>
            <person name="Curtis N.E."/>
            <person name="Altenburger A."/>
            <person name="Shibata T."/>
            <person name="Feng M."/>
            <person name="Maeda T."/>
            <person name="Schwartz J.A."/>
            <person name="Shigenobu S."/>
            <person name="Lundholm N."/>
            <person name="Nishiyama T."/>
            <person name="Yang H."/>
            <person name="Hasebe M."/>
            <person name="Li S."/>
            <person name="Pierce S.K."/>
            <person name="Wang J."/>
        </authorList>
    </citation>
    <scope>NUCLEOTIDE SEQUENCE [LARGE SCALE GENOMIC DNA]</scope>
    <source>
        <strain evidence="1">EC2010</strain>
        <tissue evidence="1">Whole organism of an adult</tissue>
    </source>
</reference>
<accession>A0A433T550</accession>
<evidence type="ECO:0000313" key="1">
    <source>
        <dbReference type="EMBL" id="RUS76685.1"/>
    </source>
</evidence>
<dbReference type="Proteomes" id="UP000271974">
    <property type="component" value="Unassembled WGS sequence"/>
</dbReference>
<sequence>MSYNSDYFLLYKGLIIVQPSHPCPLHVFACLFLSYSFKTLARIYDQNCMKTHIVECQCRNSSETEGKYLVVQPKECYKAGSENNINGIKCLWCGKSYTLDLLTSVVFFFDQLFVLEKASAFLFFLKL</sequence>
<name>A0A433T550_ELYCH</name>
<dbReference type="EMBL" id="RQTK01000643">
    <property type="protein sequence ID" value="RUS76685.1"/>
    <property type="molecule type" value="Genomic_DNA"/>
</dbReference>
<gene>
    <name evidence="1" type="ORF">EGW08_015540</name>
</gene>
<proteinExistence type="predicted"/>
<evidence type="ECO:0000313" key="2">
    <source>
        <dbReference type="Proteomes" id="UP000271974"/>
    </source>
</evidence>
<comment type="caution">
    <text evidence="1">The sequence shown here is derived from an EMBL/GenBank/DDBJ whole genome shotgun (WGS) entry which is preliminary data.</text>
</comment>